<evidence type="ECO:0000313" key="10">
    <source>
        <dbReference type="EMBL" id="PYI03114.1"/>
    </source>
</evidence>
<organism evidence="10 11">
    <name type="scientific">Aspergillus sclerotiicarbonarius (strain CBS 121057 / IBT 28362)</name>
    <dbReference type="NCBI Taxonomy" id="1448318"/>
    <lineage>
        <taxon>Eukaryota</taxon>
        <taxon>Fungi</taxon>
        <taxon>Dikarya</taxon>
        <taxon>Ascomycota</taxon>
        <taxon>Pezizomycotina</taxon>
        <taxon>Eurotiomycetes</taxon>
        <taxon>Eurotiomycetidae</taxon>
        <taxon>Eurotiales</taxon>
        <taxon>Aspergillaceae</taxon>
        <taxon>Aspergillus</taxon>
        <taxon>Aspergillus subgen. Circumdati</taxon>
    </lineage>
</organism>
<dbReference type="PRINTS" id="PR00465">
    <property type="entry name" value="EP450IV"/>
</dbReference>
<dbReference type="Pfam" id="PF00067">
    <property type="entry name" value="p450"/>
    <property type="match status" value="1"/>
</dbReference>
<evidence type="ECO:0000256" key="3">
    <source>
        <dbReference type="ARBA" id="ARBA00022617"/>
    </source>
</evidence>
<evidence type="ECO:0000256" key="5">
    <source>
        <dbReference type="ARBA" id="ARBA00023002"/>
    </source>
</evidence>
<feature type="binding site" description="axial binding residue" evidence="8">
    <location>
        <position position="441"/>
    </location>
    <ligand>
        <name>heme</name>
        <dbReference type="ChEBI" id="CHEBI:30413"/>
    </ligand>
    <ligandPart>
        <name>Fe</name>
        <dbReference type="ChEBI" id="CHEBI:18248"/>
    </ligandPart>
</feature>
<proteinExistence type="inferred from homology"/>
<keyword evidence="9" id="KW-0812">Transmembrane</keyword>
<keyword evidence="7" id="KW-0503">Monooxygenase</keyword>
<dbReference type="AlphaFoldDB" id="A0A319EHB5"/>
<dbReference type="OrthoDB" id="1055148at2759"/>
<gene>
    <name evidence="10" type="ORF">BO78DRAFT_323463</name>
</gene>
<dbReference type="InterPro" id="IPR002403">
    <property type="entry name" value="Cyt_P450_E_grp-IV"/>
</dbReference>
<evidence type="ECO:0000256" key="9">
    <source>
        <dbReference type="SAM" id="Phobius"/>
    </source>
</evidence>
<evidence type="ECO:0000256" key="7">
    <source>
        <dbReference type="ARBA" id="ARBA00023033"/>
    </source>
</evidence>
<dbReference type="Gene3D" id="1.10.630.10">
    <property type="entry name" value="Cytochrome P450"/>
    <property type="match status" value="1"/>
</dbReference>
<keyword evidence="11" id="KW-1185">Reference proteome</keyword>
<evidence type="ECO:0000256" key="1">
    <source>
        <dbReference type="ARBA" id="ARBA00001971"/>
    </source>
</evidence>
<keyword evidence="3 8" id="KW-0349">Heme</keyword>
<dbReference type="STRING" id="1448318.A0A319EHB5"/>
<dbReference type="InterPro" id="IPR050529">
    <property type="entry name" value="CYP450_sterol_14alpha_dmase"/>
</dbReference>
<evidence type="ECO:0000256" key="2">
    <source>
        <dbReference type="ARBA" id="ARBA00010617"/>
    </source>
</evidence>
<evidence type="ECO:0000256" key="6">
    <source>
        <dbReference type="ARBA" id="ARBA00023004"/>
    </source>
</evidence>
<protein>
    <submittedName>
        <fullName evidence="10">Cytochrome P450</fullName>
    </submittedName>
</protein>
<keyword evidence="9" id="KW-0472">Membrane</keyword>
<reference evidence="10 11" key="1">
    <citation type="submission" date="2018-02" db="EMBL/GenBank/DDBJ databases">
        <title>The genomes of Aspergillus section Nigri reveals drivers in fungal speciation.</title>
        <authorList>
            <consortium name="DOE Joint Genome Institute"/>
            <person name="Vesth T.C."/>
            <person name="Nybo J."/>
            <person name="Theobald S."/>
            <person name="Brandl J."/>
            <person name="Frisvad J.C."/>
            <person name="Nielsen K.F."/>
            <person name="Lyhne E.K."/>
            <person name="Kogle M.E."/>
            <person name="Kuo A."/>
            <person name="Riley R."/>
            <person name="Clum A."/>
            <person name="Nolan M."/>
            <person name="Lipzen A."/>
            <person name="Salamov A."/>
            <person name="Henrissat B."/>
            <person name="Wiebenga A."/>
            <person name="De vries R.P."/>
            <person name="Grigoriev I.V."/>
            <person name="Mortensen U.H."/>
            <person name="Andersen M.R."/>
            <person name="Baker S.E."/>
        </authorList>
    </citation>
    <scope>NUCLEOTIDE SEQUENCE [LARGE SCALE GENOMIC DNA]</scope>
    <source>
        <strain evidence="10 11">CBS 121057</strain>
    </source>
</reference>
<dbReference type="GO" id="GO:0016705">
    <property type="term" value="F:oxidoreductase activity, acting on paired donors, with incorporation or reduction of molecular oxygen"/>
    <property type="evidence" value="ECO:0007669"/>
    <property type="project" value="InterPro"/>
</dbReference>
<keyword evidence="4 8" id="KW-0479">Metal-binding</keyword>
<dbReference type="GO" id="GO:0005506">
    <property type="term" value="F:iron ion binding"/>
    <property type="evidence" value="ECO:0007669"/>
    <property type="project" value="InterPro"/>
</dbReference>
<dbReference type="SUPFAM" id="SSF48264">
    <property type="entry name" value="Cytochrome P450"/>
    <property type="match status" value="1"/>
</dbReference>
<sequence length="461" mass="51432">MLDVVFHTLTQGFYFLVFAFLVRCLILLWKPSFPANAPKLVSGYPLVGAVRLYSDRRGFCRDSKAASPTGNYSYYLGRNRVVGLSGPQGRKTFFENQDLSLDQGAGLFVAFSSVAERPNDPSLETHVSYFRSTVRAALLRTQSLEFVPAAIDACTTASLNRILAKGLIDPFQELRGLNAQSSAAVFGIDEVAYSPELSKKVSDLVSDVDGTFSAADMMVPWLLNPLHIPAMMAVGRAYVMLWQIIRNRKQEHHHKRGDSKKDCMLQNLIEKGRSTRAILKIMLTSVFASQGNSPMVASWLVIWLATDAHWMARVRQEVDQVVVKHRKDGESPEEVLQALDVHSLEHEFPILEACLLESIRLAAGLLLFRKNISPTDVPIGDTGEVIPPGAFVTYDAEEANLDPGIHPNPQRWDPGRFLSDDAEHRKVLLGYTGFGTGRRKCRELIPFLVEYILTLILMARM</sequence>
<comment type="cofactor">
    <cofactor evidence="1 8">
        <name>heme</name>
        <dbReference type="ChEBI" id="CHEBI:30413"/>
    </cofactor>
</comment>
<dbReference type="GO" id="GO:0004497">
    <property type="term" value="F:monooxygenase activity"/>
    <property type="evidence" value="ECO:0007669"/>
    <property type="project" value="UniProtKB-KW"/>
</dbReference>
<dbReference type="EMBL" id="KZ826384">
    <property type="protein sequence ID" value="PYI03114.1"/>
    <property type="molecule type" value="Genomic_DNA"/>
</dbReference>
<evidence type="ECO:0000256" key="8">
    <source>
        <dbReference type="PIRSR" id="PIRSR602403-1"/>
    </source>
</evidence>
<dbReference type="Proteomes" id="UP000248423">
    <property type="component" value="Unassembled WGS sequence"/>
</dbReference>
<comment type="similarity">
    <text evidence="2">Belongs to the cytochrome P450 family.</text>
</comment>
<dbReference type="InterPro" id="IPR001128">
    <property type="entry name" value="Cyt_P450"/>
</dbReference>
<name>A0A319EHB5_ASPSB</name>
<dbReference type="VEuPathDB" id="FungiDB:BO78DRAFT_323463"/>
<keyword evidence="5" id="KW-0560">Oxidoreductase</keyword>
<dbReference type="PANTHER" id="PTHR24304:SF2">
    <property type="entry name" value="24-HYDROXYCHOLESTEROL 7-ALPHA-HYDROXYLASE"/>
    <property type="match status" value="1"/>
</dbReference>
<accession>A0A319EHB5</accession>
<dbReference type="PANTHER" id="PTHR24304">
    <property type="entry name" value="CYTOCHROME P450 FAMILY 7"/>
    <property type="match status" value="1"/>
</dbReference>
<evidence type="ECO:0000313" key="11">
    <source>
        <dbReference type="Proteomes" id="UP000248423"/>
    </source>
</evidence>
<evidence type="ECO:0000256" key="4">
    <source>
        <dbReference type="ARBA" id="ARBA00022723"/>
    </source>
</evidence>
<dbReference type="InterPro" id="IPR036396">
    <property type="entry name" value="Cyt_P450_sf"/>
</dbReference>
<keyword evidence="6 8" id="KW-0408">Iron</keyword>
<keyword evidence="9" id="KW-1133">Transmembrane helix</keyword>
<feature type="transmembrane region" description="Helical" evidence="9">
    <location>
        <begin position="12"/>
        <end position="29"/>
    </location>
</feature>
<dbReference type="GO" id="GO:0020037">
    <property type="term" value="F:heme binding"/>
    <property type="evidence" value="ECO:0007669"/>
    <property type="project" value="InterPro"/>
</dbReference>